<sequence length="502" mass="56057">METTLGTLTDAVQKLTRLLESKVGQVRVVRRNHSRSAIIDEHSNKETANTPSQHVPEESPNFLPYPQASRHLSLVKSKVSPDFYDGTTSLKELSDAFSQVYFDGDSVRQDARQARLSRDLFFIPNQDEGHFLNKEFKTILEKSRSLFLMPSAEIEEKIAFEPTSVPRGWVLLFYVLSATSSAMKTPEYATMRTSLCWNTWMALDNGSLFLEPSEVNIQALFALAIHGDSFATPSMSWNLISHGVSLAFGRPAMLPAPYCQGVPLPDLGGRADYSPHVGRLDSEPQQTQPGIFGAIHFLQAVLLSIVTGKILHFLNSMDSMDAGAVRNEKDDLLSELKQWHGETMTVYNGVIWQLLYYPFNAFFVLFSNVIHEPLSKSCDHDIQLLHSTVSYYTAMSSGNEHFAEKLKPIAHSFASLAEFYVHDARTRNNMAAIDTSQSTLNHFSGTQPLLGFPAIAADIPVTSGSNSNQAFDYAFDSDLLDWFTGPEYASRSDYSSQQDFNF</sequence>
<dbReference type="Proteomes" id="UP000800041">
    <property type="component" value="Unassembled WGS sequence"/>
</dbReference>
<dbReference type="EMBL" id="ML977142">
    <property type="protein sequence ID" value="KAF1990516.1"/>
    <property type="molecule type" value="Genomic_DNA"/>
</dbReference>
<reference evidence="2" key="1">
    <citation type="journal article" date="2020" name="Stud. Mycol.">
        <title>101 Dothideomycetes genomes: a test case for predicting lifestyles and emergence of pathogens.</title>
        <authorList>
            <person name="Haridas S."/>
            <person name="Albert R."/>
            <person name="Binder M."/>
            <person name="Bloem J."/>
            <person name="Labutti K."/>
            <person name="Salamov A."/>
            <person name="Andreopoulos B."/>
            <person name="Baker S."/>
            <person name="Barry K."/>
            <person name="Bills G."/>
            <person name="Bluhm B."/>
            <person name="Cannon C."/>
            <person name="Castanera R."/>
            <person name="Culley D."/>
            <person name="Daum C."/>
            <person name="Ezra D."/>
            <person name="Gonzalez J."/>
            <person name="Henrissat B."/>
            <person name="Kuo A."/>
            <person name="Liang C."/>
            <person name="Lipzen A."/>
            <person name="Lutzoni F."/>
            <person name="Magnuson J."/>
            <person name="Mondo S."/>
            <person name="Nolan M."/>
            <person name="Ohm R."/>
            <person name="Pangilinan J."/>
            <person name="Park H.-J."/>
            <person name="Ramirez L."/>
            <person name="Alfaro M."/>
            <person name="Sun H."/>
            <person name="Tritt A."/>
            <person name="Yoshinaga Y."/>
            <person name="Zwiers L.-H."/>
            <person name="Turgeon B."/>
            <person name="Goodwin S."/>
            <person name="Spatafora J."/>
            <person name="Crous P."/>
            <person name="Grigoriev I."/>
        </authorList>
    </citation>
    <scope>NUCLEOTIDE SEQUENCE</scope>
    <source>
        <strain evidence="2">CBS 113979</strain>
    </source>
</reference>
<evidence type="ECO:0000256" key="1">
    <source>
        <dbReference type="SAM" id="MobiDB-lite"/>
    </source>
</evidence>
<organism evidence="2 3">
    <name type="scientific">Aulographum hederae CBS 113979</name>
    <dbReference type="NCBI Taxonomy" id="1176131"/>
    <lineage>
        <taxon>Eukaryota</taxon>
        <taxon>Fungi</taxon>
        <taxon>Dikarya</taxon>
        <taxon>Ascomycota</taxon>
        <taxon>Pezizomycotina</taxon>
        <taxon>Dothideomycetes</taxon>
        <taxon>Pleosporomycetidae</taxon>
        <taxon>Aulographales</taxon>
        <taxon>Aulographaceae</taxon>
    </lineage>
</organism>
<evidence type="ECO:0008006" key="4">
    <source>
        <dbReference type="Google" id="ProtNLM"/>
    </source>
</evidence>
<evidence type="ECO:0000313" key="2">
    <source>
        <dbReference type="EMBL" id="KAF1990516.1"/>
    </source>
</evidence>
<dbReference type="OrthoDB" id="103819at2759"/>
<evidence type="ECO:0000313" key="3">
    <source>
        <dbReference type="Proteomes" id="UP000800041"/>
    </source>
</evidence>
<name>A0A6G1HBB5_9PEZI</name>
<protein>
    <recommendedName>
        <fullName evidence="4">Transcription factor domain-containing protein</fullName>
    </recommendedName>
</protein>
<dbReference type="CDD" id="cd12148">
    <property type="entry name" value="fungal_TF_MHR"/>
    <property type="match status" value="1"/>
</dbReference>
<accession>A0A6G1HBB5</accession>
<feature type="region of interest" description="Disordered" evidence="1">
    <location>
        <begin position="40"/>
        <end position="60"/>
    </location>
</feature>
<keyword evidence="3" id="KW-1185">Reference proteome</keyword>
<dbReference type="AlphaFoldDB" id="A0A6G1HBB5"/>
<proteinExistence type="predicted"/>
<gene>
    <name evidence="2" type="ORF">K402DRAFT_401334</name>
</gene>